<dbReference type="PANTHER" id="PTHR38776">
    <property type="entry name" value="MLTA-INTERACTING PROTEIN-RELATED"/>
    <property type="match status" value="1"/>
</dbReference>
<evidence type="ECO:0000313" key="7">
    <source>
        <dbReference type="Proteomes" id="UP000289708"/>
    </source>
</evidence>
<dbReference type="PANTHER" id="PTHR38776:SF1">
    <property type="entry name" value="MLTA-INTERACTING PROTEIN-RELATED"/>
    <property type="match status" value="1"/>
</dbReference>
<evidence type="ECO:0000313" key="6">
    <source>
        <dbReference type="EMBL" id="RXF70281.1"/>
    </source>
</evidence>
<keyword evidence="7" id="KW-1185">Reference proteome</keyword>
<comment type="similarity">
    <text evidence="2">Belongs to the MipA/OmpV family.</text>
</comment>
<dbReference type="GO" id="GO:0009279">
    <property type="term" value="C:cell outer membrane"/>
    <property type="evidence" value="ECO:0007669"/>
    <property type="project" value="UniProtKB-SubCell"/>
</dbReference>
<proteinExistence type="inferred from homology"/>
<protein>
    <submittedName>
        <fullName evidence="6">MipA/OmpV family protein</fullName>
    </submittedName>
</protein>
<comment type="caution">
    <text evidence="6">The sequence shown here is derived from an EMBL/GenBank/DDBJ whole genome shotgun (WGS) entry which is preliminary data.</text>
</comment>
<dbReference type="Proteomes" id="UP000289708">
    <property type="component" value="Unassembled WGS sequence"/>
</dbReference>
<keyword evidence="4" id="KW-0472">Membrane</keyword>
<keyword evidence="5" id="KW-0998">Cell outer membrane</keyword>
<reference evidence="6 7" key="1">
    <citation type="submission" date="2018-12" db="EMBL/GenBank/DDBJ databases">
        <title>bacterium Hansschlegelia zhihuaiae S113.</title>
        <authorList>
            <person name="He J."/>
        </authorList>
    </citation>
    <scope>NUCLEOTIDE SEQUENCE [LARGE SCALE GENOMIC DNA]</scope>
    <source>
        <strain evidence="6 7">S 113</strain>
    </source>
</reference>
<accession>A0A4Q0MAJ4</accession>
<dbReference type="OrthoDB" id="5462484at2"/>
<evidence type="ECO:0000256" key="1">
    <source>
        <dbReference type="ARBA" id="ARBA00004442"/>
    </source>
</evidence>
<evidence type="ECO:0000256" key="5">
    <source>
        <dbReference type="ARBA" id="ARBA00023237"/>
    </source>
</evidence>
<evidence type="ECO:0000256" key="2">
    <source>
        <dbReference type="ARBA" id="ARBA00005722"/>
    </source>
</evidence>
<sequence length="278" mass="29426">MGNFRTQVGIAAILASIGASSVKGADIYNESPPDAALVPNERVVSAFVAAGAGFAPEYEGSDKYKVVPFAFANLKWQGVELQLRGLQARIDALGDSAWDIGPVVKYRGKRDDDVDGPVRRLDEIDAAVEVGGFIGYKFGGDETGQGEIGLEASLLRDVADAHDGFVAIAQLSYAALKWGPLYANVDAQTTYASKEFNRTYFGVTQSGSVASGLRAYRPGAGFKDVSAGLTVGYQINERWGVLGRASVTRYVGDAADSPIVKDGSETAGLFGLAVSYRY</sequence>
<organism evidence="6 7">
    <name type="scientific">Hansschlegelia zhihuaiae</name>
    <dbReference type="NCBI Taxonomy" id="405005"/>
    <lineage>
        <taxon>Bacteria</taxon>
        <taxon>Pseudomonadati</taxon>
        <taxon>Pseudomonadota</taxon>
        <taxon>Alphaproteobacteria</taxon>
        <taxon>Hyphomicrobiales</taxon>
        <taxon>Methylopilaceae</taxon>
        <taxon>Hansschlegelia</taxon>
    </lineage>
</organism>
<dbReference type="EMBL" id="RYFI01000018">
    <property type="protein sequence ID" value="RXF70281.1"/>
    <property type="molecule type" value="Genomic_DNA"/>
</dbReference>
<dbReference type="RefSeq" id="WP_128778692.1">
    <property type="nucleotide sequence ID" value="NZ_RYFI01000018.1"/>
</dbReference>
<keyword evidence="3" id="KW-0732">Signal</keyword>
<dbReference type="AlphaFoldDB" id="A0A4Q0MAJ4"/>
<name>A0A4Q0MAJ4_9HYPH</name>
<evidence type="ECO:0000256" key="3">
    <source>
        <dbReference type="ARBA" id="ARBA00022729"/>
    </source>
</evidence>
<gene>
    <name evidence="6" type="ORF">EK403_17150</name>
</gene>
<evidence type="ECO:0000256" key="4">
    <source>
        <dbReference type="ARBA" id="ARBA00023136"/>
    </source>
</evidence>
<dbReference type="Pfam" id="PF06629">
    <property type="entry name" value="MipA"/>
    <property type="match status" value="1"/>
</dbReference>
<dbReference type="InterPro" id="IPR010583">
    <property type="entry name" value="MipA"/>
</dbReference>
<comment type="subcellular location">
    <subcellularLocation>
        <location evidence="1">Cell outer membrane</location>
    </subcellularLocation>
</comment>